<dbReference type="OrthoDB" id="9798632at2"/>
<evidence type="ECO:0000313" key="3">
    <source>
        <dbReference type="Proteomes" id="UP000002754"/>
    </source>
</evidence>
<dbReference type="PANTHER" id="PTHR14097:SF7">
    <property type="entry name" value="OXIDOREDUCTASE HTATIP2"/>
    <property type="match status" value="1"/>
</dbReference>
<dbReference type="Pfam" id="PF13460">
    <property type="entry name" value="NAD_binding_10"/>
    <property type="match status" value="1"/>
</dbReference>
<evidence type="ECO:0000313" key="2">
    <source>
        <dbReference type="EMBL" id="KGA96060.1"/>
    </source>
</evidence>
<keyword evidence="3" id="KW-1185">Reference proteome</keyword>
<comment type="caution">
    <text evidence="2">The sequence shown here is derived from an EMBL/GenBank/DDBJ whole genome shotgun (WGS) entry which is preliminary data.</text>
</comment>
<dbReference type="SUPFAM" id="SSF51735">
    <property type="entry name" value="NAD(P)-binding Rossmann-fold domains"/>
    <property type="match status" value="1"/>
</dbReference>
<accession>A0A094XB79</accession>
<protein>
    <recommendedName>
        <fullName evidence="1">NAD(P)-binding domain-containing protein</fullName>
    </recommendedName>
</protein>
<dbReference type="STRING" id="1218173.BALCAV_0218600"/>
<organism evidence="2 3">
    <name type="scientific">Alkalihalobacillus alcalophilus ATCC 27647 = CGMCC 1.3604</name>
    <dbReference type="NCBI Taxonomy" id="1218173"/>
    <lineage>
        <taxon>Bacteria</taxon>
        <taxon>Bacillati</taxon>
        <taxon>Bacillota</taxon>
        <taxon>Bacilli</taxon>
        <taxon>Bacillales</taxon>
        <taxon>Bacillaceae</taxon>
        <taxon>Alkalihalobacillus</taxon>
    </lineage>
</organism>
<dbReference type="InterPro" id="IPR016040">
    <property type="entry name" value="NAD(P)-bd_dom"/>
</dbReference>
<gene>
    <name evidence="2" type="ORF">BALCAV_0218600</name>
</gene>
<dbReference type="AlphaFoldDB" id="A0A094XB79"/>
<dbReference type="EMBL" id="ALPT02000083">
    <property type="protein sequence ID" value="KGA96060.1"/>
    <property type="molecule type" value="Genomic_DNA"/>
</dbReference>
<dbReference type="Proteomes" id="UP000002754">
    <property type="component" value="Unassembled WGS sequence"/>
</dbReference>
<dbReference type="eggNOG" id="COG0702">
    <property type="taxonomic scope" value="Bacteria"/>
</dbReference>
<dbReference type="Gene3D" id="3.40.50.720">
    <property type="entry name" value="NAD(P)-binding Rossmann-like Domain"/>
    <property type="match status" value="1"/>
</dbReference>
<reference evidence="2 3" key="1">
    <citation type="journal article" date="2014" name="Genome Announc.">
        <title>Draft Genome Sequence of Bacillus alcalophilus AV1934, a Classic Alkaliphile Isolated from Human Feces in 1934.</title>
        <authorList>
            <person name="Attie O."/>
            <person name="Jayaprakash A."/>
            <person name="Shah H."/>
            <person name="Paulsen I.T."/>
            <person name="Morino M."/>
            <person name="Takahashi Y."/>
            <person name="Narumi I."/>
            <person name="Sachidanandam R."/>
            <person name="Satoh K."/>
            <person name="Ito M."/>
            <person name="Krulwich T.A."/>
        </authorList>
    </citation>
    <scope>NUCLEOTIDE SEQUENCE [LARGE SCALE GENOMIC DNA]</scope>
    <source>
        <strain evidence="2 3">AV1934</strain>
    </source>
</reference>
<dbReference type="PANTHER" id="PTHR14097">
    <property type="entry name" value="OXIDOREDUCTASE HTATIP2"/>
    <property type="match status" value="1"/>
</dbReference>
<feature type="domain" description="NAD(P)-binding" evidence="1">
    <location>
        <begin position="12"/>
        <end position="141"/>
    </location>
</feature>
<name>A0A094XB79_ALKAL</name>
<proteinExistence type="predicted"/>
<sequence>MTLDTKKALIVGASGLVGSELLQILLEGDRYSEVVAFVRSPLSITHHKLKEVTVDFDKLVDYQNEMDVQDVYCCLGTTIKKAQSQENMFKIDVQYPLTLAKLAKEKGMEHFILVSAMKANSKSKFFYTRIKGELEEHLKALSLPALSIVQPSLLLGEREEFRFGEKVADWAFKSLAWMLKDSTKAKWGIEAKTVASAMYGIAQLKAQGTNVYSAQDMASIAKKVQVSI</sequence>
<evidence type="ECO:0000259" key="1">
    <source>
        <dbReference type="Pfam" id="PF13460"/>
    </source>
</evidence>
<dbReference type="InterPro" id="IPR036291">
    <property type="entry name" value="NAD(P)-bd_dom_sf"/>
</dbReference>